<dbReference type="InterPro" id="IPR006439">
    <property type="entry name" value="HAD-SF_hydro_IA"/>
</dbReference>
<dbReference type="InterPro" id="IPR023214">
    <property type="entry name" value="HAD_sf"/>
</dbReference>
<reference evidence="1" key="1">
    <citation type="journal article" date="2020" name="Stud. Mycol.">
        <title>101 Dothideomycetes genomes: a test case for predicting lifestyles and emergence of pathogens.</title>
        <authorList>
            <person name="Haridas S."/>
            <person name="Albert R."/>
            <person name="Binder M."/>
            <person name="Bloem J."/>
            <person name="Labutti K."/>
            <person name="Salamov A."/>
            <person name="Andreopoulos B."/>
            <person name="Baker S."/>
            <person name="Barry K."/>
            <person name="Bills G."/>
            <person name="Bluhm B."/>
            <person name="Cannon C."/>
            <person name="Castanera R."/>
            <person name="Culley D."/>
            <person name="Daum C."/>
            <person name="Ezra D."/>
            <person name="Gonzalez J."/>
            <person name="Henrissat B."/>
            <person name="Kuo A."/>
            <person name="Liang C."/>
            <person name="Lipzen A."/>
            <person name="Lutzoni F."/>
            <person name="Magnuson J."/>
            <person name="Mondo S."/>
            <person name="Nolan M."/>
            <person name="Ohm R."/>
            <person name="Pangilinan J."/>
            <person name="Park H.-J."/>
            <person name="Ramirez L."/>
            <person name="Alfaro M."/>
            <person name="Sun H."/>
            <person name="Tritt A."/>
            <person name="Yoshinaga Y."/>
            <person name="Zwiers L.-H."/>
            <person name="Turgeon B."/>
            <person name="Goodwin S."/>
            <person name="Spatafora J."/>
            <person name="Crous P."/>
            <person name="Grigoriev I."/>
        </authorList>
    </citation>
    <scope>NUCLEOTIDE SEQUENCE</scope>
    <source>
        <strain evidence="1">CBS 101060</strain>
    </source>
</reference>
<dbReference type="SFLD" id="SFLDG01135">
    <property type="entry name" value="C1.5.6:_HAD__Beta-PGM__Phospha"/>
    <property type="match status" value="1"/>
</dbReference>
<dbReference type="Pfam" id="PF13419">
    <property type="entry name" value="HAD_2"/>
    <property type="match status" value="1"/>
</dbReference>
<dbReference type="NCBIfam" id="TIGR01509">
    <property type="entry name" value="HAD-SF-IA-v3"/>
    <property type="match status" value="1"/>
</dbReference>
<dbReference type="Gene3D" id="3.40.50.1000">
    <property type="entry name" value="HAD superfamily/HAD-like"/>
    <property type="match status" value="1"/>
</dbReference>
<dbReference type="SFLD" id="SFLDG01129">
    <property type="entry name" value="C1.5:_HAD__Beta-PGM__Phosphata"/>
    <property type="match status" value="1"/>
</dbReference>
<dbReference type="InterPro" id="IPR036412">
    <property type="entry name" value="HAD-like_sf"/>
</dbReference>
<dbReference type="SUPFAM" id="SSF56784">
    <property type="entry name" value="HAD-like"/>
    <property type="match status" value="1"/>
</dbReference>
<dbReference type="PANTHER" id="PTHR43481">
    <property type="entry name" value="FRUCTOSE-1-PHOSPHATE PHOSPHATASE"/>
    <property type="match status" value="1"/>
</dbReference>
<dbReference type="Proteomes" id="UP000799429">
    <property type="component" value="Unassembled WGS sequence"/>
</dbReference>
<protein>
    <submittedName>
        <fullName evidence="1">Glycerol-3-phosphate phosphatase-like protein</fullName>
    </submittedName>
</protein>
<proteinExistence type="predicted"/>
<comment type="caution">
    <text evidence="1">The sequence shown here is derived from an EMBL/GenBank/DDBJ whole genome shotgun (WGS) entry which is preliminary data.</text>
</comment>
<dbReference type="InterPro" id="IPR041492">
    <property type="entry name" value="HAD_2"/>
</dbReference>
<dbReference type="AlphaFoldDB" id="A0A9P4VW75"/>
<evidence type="ECO:0000313" key="1">
    <source>
        <dbReference type="EMBL" id="KAF2842429.1"/>
    </source>
</evidence>
<name>A0A9P4VW75_9PEZI</name>
<dbReference type="CDD" id="cd07527">
    <property type="entry name" value="HAD_ScGPP-like"/>
    <property type="match status" value="1"/>
</dbReference>
<dbReference type="EMBL" id="MU006090">
    <property type="protein sequence ID" value="KAF2842429.1"/>
    <property type="molecule type" value="Genomic_DNA"/>
</dbReference>
<gene>
    <name evidence="1" type="ORF">M501DRAFT_928314</name>
</gene>
<dbReference type="Gene3D" id="1.10.150.240">
    <property type="entry name" value="Putative phosphatase, domain 2"/>
    <property type="match status" value="1"/>
</dbReference>
<evidence type="ECO:0000313" key="2">
    <source>
        <dbReference type="Proteomes" id="UP000799429"/>
    </source>
</evidence>
<dbReference type="PRINTS" id="PR00413">
    <property type="entry name" value="HADHALOGNASE"/>
</dbReference>
<organism evidence="1 2">
    <name type="scientific">Patellaria atrata CBS 101060</name>
    <dbReference type="NCBI Taxonomy" id="1346257"/>
    <lineage>
        <taxon>Eukaryota</taxon>
        <taxon>Fungi</taxon>
        <taxon>Dikarya</taxon>
        <taxon>Ascomycota</taxon>
        <taxon>Pezizomycotina</taxon>
        <taxon>Dothideomycetes</taxon>
        <taxon>Dothideomycetes incertae sedis</taxon>
        <taxon>Patellariales</taxon>
        <taxon>Patellariaceae</taxon>
        <taxon>Patellaria</taxon>
    </lineage>
</organism>
<dbReference type="PANTHER" id="PTHR43481:SF4">
    <property type="entry name" value="GLYCEROL-1-PHOSPHATE PHOSPHOHYDROLASE 1-RELATED"/>
    <property type="match status" value="1"/>
</dbReference>
<accession>A0A9P4VW75</accession>
<dbReference type="InterPro" id="IPR051806">
    <property type="entry name" value="HAD-like_SPP"/>
</dbReference>
<dbReference type="InterPro" id="IPR023198">
    <property type="entry name" value="PGP-like_dom2"/>
</dbReference>
<dbReference type="GO" id="GO:0050308">
    <property type="term" value="F:sugar-phosphatase activity"/>
    <property type="evidence" value="ECO:0007669"/>
    <property type="project" value="TreeGrafter"/>
</dbReference>
<keyword evidence="2" id="KW-1185">Reference proteome</keyword>
<dbReference type="SFLD" id="SFLDS00003">
    <property type="entry name" value="Haloacid_Dehalogenase"/>
    <property type="match status" value="1"/>
</dbReference>
<dbReference type="OrthoDB" id="40579at2759"/>
<sequence>MSIIEQKPRFEAPAVVHSFSGLLFDMDGTIIDSTNAIIKYWSRIGNQIGIDPDVILATSHGRRSIDVLGLHDPKLANWDYVKYQEGLIPKEFGADAVELPGSRSLLNQLEEAGAPWAIVTSGTTSLVTGWLDILKLAHPKHLVSAEDVPRGKPDPACYLLGKKKLNLPDDGEVLVFEDAPSGIKAGKAAGFKVVAVATSHAIESLKEAGADWILRDLSSVTMTEWDSKTQEVRIEIRNALIT</sequence>